<dbReference type="KEGG" id="tbr:TB927.1.2640"/>
<dbReference type="GO" id="GO:0031981">
    <property type="term" value="C:nuclear lumen"/>
    <property type="evidence" value="ECO:0006056"/>
    <property type="project" value="Others"/>
</dbReference>
<feature type="compositionally biased region" description="Low complexity" evidence="2">
    <location>
        <begin position="236"/>
        <end position="280"/>
    </location>
</feature>
<dbReference type="VEuPathDB" id="TriTrypDB:Tb927.1.2640"/>
<feature type="region of interest" description="Disordered" evidence="2">
    <location>
        <begin position="181"/>
        <end position="318"/>
    </location>
</feature>
<dbReference type="GO" id="GO:0005737">
    <property type="term" value="C:cytoplasm"/>
    <property type="evidence" value="ECO:0006056"/>
    <property type="project" value="Others"/>
</dbReference>
<evidence type="ECO:0000313" key="4">
    <source>
        <dbReference type="Proteomes" id="UP000008524"/>
    </source>
</evidence>
<reference evidence="4" key="2">
    <citation type="journal article" date="2005" name="Science">
        <title>The genome of the African trypanosome Trypanosoma brucei.</title>
        <authorList>
            <person name="Berriman M."/>
            <person name="Ghedin E."/>
            <person name="Hertz-Fowler C."/>
            <person name="Blandin G."/>
            <person name="Renauld H."/>
            <person name="Bartholomeu D.C."/>
            <person name="Lennard N.J."/>
            <person name="Caler E."/>
            <person name="Hamlin N.E."/>
            <person name="Haas B."/>
            <person name="Bohme U."/>
            <person name="Hannick L."/>
            <person name="Aslett M.A."/>
            <person name="Shallom J."/>
            <person name="Marcello L."/>
            <person name="Hou L."/>
            <person name="Wickstead B."/>
            <person name="Alsmark U.C."/>
            <person name="Arrowsmith C."/>
            <person name="Atkin R.J."/>
            <person name="Barron A.J."/>
            <person name="Bringaud F."/>
            <person name="Brooks K."/>
            <person name="Carrington M."/>
            <person name="Cherevach I."/>
            <person name="Chillingworth T.J."/>
            <person name="Churcher C."/>
            <person name="Clark L.N."/>
            <person name="Corton C.H."/>
            <person name="Cronin A."/>
            <person name="Davies R.M."/>
            <person name="Doggett J."/>
            <person name="Djikeng A."/>
            <person name="Feldblyum T."/>
            <person name="Field M.C."/>
            <person name="Fraser A."/>
            <person name="Goodhead I."/>
            <person name="Hance Z."/>
            <person name="Harper D."/>
            <person name="Harris B.R."/>
            <person name="Hauser H."/>
            <person name="Hostetler J."/>
            <person name="Ivens A."/>
            <person name="Jagels K."/>
            <person name="Johnson D."/>
            <person name="Johnson J."/>
            <person name="Jones K."/>
            <person name="Kerhornou A.X."/>
            <person name="Koo H."/>
            <person name="Larke N."/>
            <person name="Landfear S."/>
            <person name="Larkin C."/>
            <person name="Leech V."/>
            <person name="Line A."/>
            <person name="Lord A."/>
            <person name="Macleod A."/>
            <person name="Mooney P.J."/>
            <person name="Moule S."/>
            <person name="Martin D.M."/>
            <person name="Morgan G.W."/>
            <person name="Mungall K."/>
            <person name="Norbertczak H."/>
            <person name="Ormond D."/>
            <person name="Pai G."/>
            <person name="Peacock C.S."/>
            <person name="Peterson J."/>
            <person name="Quail M.A."/>
            <person name="Rabbinowitsch E."/>
            <person name="Rajandream M.A."/>
            <person name="Reitter C."/>
            <person name="Salzberg S.L."/>
            <person name="Sanders M."/>
            <person name="Schobel S."/>
            <person name="Sharp S."/>
            <person name="Simmonds M."/>
            <person name="Simpson A.J."/>
            <person name="Tallon L."/>
            <person name="Turner C.M."/>
            <person name="Tait A."/>
            <person name="Tivey A.R."/>
            <person name="Van Aken S."/>
            <person name="Walker D."/>
            <person name="Wanless D."/>
            <person name="Wang S."/>
            <person name="White B."/>
            <person name="White O."/>
            <person name="Whitehead S."/>
            <person name="Woodward J."/>
            <person name="Wortman J."/>
            <person name="Adams M.D."/>
            <person name="Embley T.M."/>
            <person name="Gull K."/>
            <person name="Ullu E."/>
            <person name="Barry J.D."/>
            <person name="Fairlamb A.H."/>
            <person name="Opperdoes F."/>
            <person name="Barrell B.G."/>
            <person name="Donelson J.E."/>
            <person name="Hall N."/>
            <person name="Fraser C.M."/>
            <person name="Melville S.E."/>
            <person name="El-Sayed N.M."/>
        </authorList>
    </citation>
    <scope>NUCLEOTIDE SEQUENCE [LARGE SCALE GENOMIC DNA]</scope>
    <source>
        <strain evidence="4">927/4 GUTat10.1</strain>
    </source>
</reference>
<evidence type="ECO:0000256" key="1">
    <source>
        <dbReference type="SAM" id="Coils"/>
    </source>
</evidence>
<feature type="region of interest" description="Disordered" evidence="2">
    <location>
        <begin position="133"/>
        <end position="164"/>
    </location>
</feature>
<feature type="compositionally biased region" description="Polar residues" evidence="2">
    <location>
        <begin position="183"/>
        <end position="200"/>
    </location>
</feature>
<feature type="compositionally biased region" description="Basic residues" evidence="2">
    <location>
        <begin position="281"/>
        <end position="291"/>
    </location>
</feature>
<evidence type="ECO:0000256" key="2">
    <source>
        <dbReference type="SAM" id="MobiDB-lite"/>
    </source>
</evidence>
<gene>
    <name evidence="3" type="ORF">TB927.1.2640</name>
</gene>
<keyword evidence="4" id="KW-1185">Reference proteome</keyword>
<keyword evidence="1" id="KW-0175">Coiled coil</keyword>
<proteinExistence type="predicted"/>
<dbReference type="RefSeq" id="XP_001218963.1">
    <property type="nucleotide sequence ID" value="XM_001218962.1"/>
</dbReference>
<accession>Q4GYV8</accession>
<name>Q4GYV8_TRYB2</name>
<evidence type="ECO:0000313" key="3">
    <source>
        <dbReference type="EMBL" id="CAJ16412.1"/>
    </source>
</evidence>
<reference evidence="3 4" key="1">
    <citation type="journal article" date="2003" name="Nucleic Acids Res.">
        <title>The DNA sequence of chromosome I of an African trypanosome: gene content, chromosome organisation, recombination and polymorphism.</title>
        <authorList>
            <person name="Hall N."/>
            <person name="Berriman M."/>
            <person name="Lennard N.J."/>
            <person name="Harris B.R."/>
            <person name="Hertz-Fowler C."/>
            <person name="Bart-Delabesse E.N."/>
            <person name="Gerrare C.S."/>
            <person name="Atkin R.J."/>
            <person name="Barron A.J."/>
            <person name="Bowman S."/>
            <person name="Bray-Allen S.P."/>
            <person name="Bringaud F."/>
            <person name="Clark L.N."/>
            <person name="Corton C.H."/>
            <person name="Cronin A."/>
            <person name="Davies R."/>
            <person name="Doggett J."/>
            <person name="Fraser A."/>
            <person name="Gruter E."/>
            <person name="Hall S."/>
            <person name="Harper A.D."/>
            <person name="Kay M.P."/>
            <person name="Leech V."/>
            <person name="Mayes R."/>
            <person name="Price C."/>
            <person name="Quail M.A."/>
            <person name="Rabbinowitch E."/>
            <person name="Reitter C."/>
            <person name="Rutherford K."/>
            <person name="Sasse J."/>
            <person name="Sharp S."/>
            <person name="Shownkeen R."/>
            <person name="Macleod A."/>
            <person name="Taylor S."/>
            <person name="Tweedie A."/>
            <person name="Turner C.M.R."/>
            <person name="Tait A."/>
            <person name="Gull K."/>
            <person name="Barrell B."/>
            <person name="Melville S.E."/>
        </authorList>
    </citation>
    <scope>NUCLEOTIDE SEQUENCE [LARGE SCALE GENOMIC DNA]</scope>
    <source>
        <strain evidence="3 4">927/4 GUTat10.1</strain>
    </source>
</reference>
<feature type="compositionally biased region" description="Low complexity" evidence="2">
    <location>
        <begin position="139"/>
        <end position="155"/>
    </location>
</feature>
<organism evidence="3 4">
    <name type="scientific">Trypanosoma brucei brucei (strain 927/4 GUTat10.1)</name>
    <dbReference type="NCBI Taxonomy" id="185431"/>
    <lineage>
        <taxon>Eukaryota</taxon>
        <taxon>Discoba</taxon>
        <taxon>Euglenozoa</taxon>
        <taxon>Kinetoplastea</taxon>
        <taxon>Metakinetoplastina</taxon>
        <taxon>Trypanosomatida</taxon>
        <taxon>Trypanosomatidae</taxon>
        <taxon>Trypanosoma</taxon>
    </lineage>
</organism>
<protein>
    <submittedName>
        <fullName evidence="3">Uncharacterized protein</fullName>
    </submittedName>
</protein>
<feature type="coiled-coil region" evidence="1">
    <location>
        <begin position="66"/>
        <end position="93"/>
    </location>
</feature>
<dbReference type="PaxDb" id="5691-CAJ16412"/>
<dbReference type="EMBL" id="AL929603">
    <property type="protein sequence ID" value="CAJ16412.1"/>
    <property type="molecule type" value="Genomic_DNA"/>
</dbReference>
<dbReference type="InParanoid" id="Q4GYV8"/>
<dbReference type="AlphaFoldDB" id="Q4GYV8"/>
<feature type="compositionally biased region" description="Polar residues" evidence="2">
    <location>
        <begin position="309"/>
        <end position="318"/>
    </location>
</feature>
<sequence length="318" mass="35744">MKSEKAEKALQLFASLQDTIQAQQQQQPPFHSKSPSTSCVITNHIIPQPEPSRPTTSEEKNLLRRAEAAECLARRLHEKNKQLLGQMSALERRGRGGANDNYEAEAQLLRDLLAERDVEVQWLREQLHQMEEKQKQKKQQSTQIQIQSQSQSQKQQNHKKQSPNHQKLLLLQAATAAVGGINGKSSHNASIRSADGNSHNRNGHNKQLKCAHEDNGEDEEEEGVIIVKQRRRSTASNTHHSNMKNNNNNNSGSGSGGDNNNSINNSISSISNINNHNNHNLLHHHHHHHRSSTVSSRGQQELREWLPGASSSRTEVLY</sequence>
<dbReference type="GeneID" id="4357334"/>
<dbReference type="Proteomes" id="UP000008524">
    <property type="component" value="Chromosome 1"/>
</dbReference>